<sequence length="741" mass="80253">MTHSDLFGPDSQDFTPAETEGPDAEVILLRKNPPDTDPADADPADTAEPEPGTADDGEQETAVPVDGPAPARPSWQQSIRSGERREVLPTWLLSRDELRERVRWTLDHFTHVFAFHAVRTPVYAGTLAIRSPLGAARLVGGAFRWVSDADSRPIRANAIAHNDAAEYLRLAKHRDGKVRLRLTILLAATLGTAILLTALIVAGPTWGMLLALAGIVGGLGWLGAPQDRPLIGPAVVKPQVQKLTSHIVLRALGALGIAGINQAMTKGWGPRAFVAPITRDGPGWRADVDLPYGVTAVDIMERRDRLASGLRRPMGCVWPEPVHDQHTGRLVLWVGDQDMNQASQPAWPLAKAGTTSVFKPLPFGTDQRGRTVALTLMFANMLIGAMPRFGKTFALRVVLLAVALDPTVEMHTWELKGTGDLGPLEQVSHTYGSGPDDETLAACMDMLRYVYKDLERRAKVIRNLPKDVCPENKVTPELAGKKSLRLHPLLVAIDECQELFAHDKFGKEAAELCTGIIKRGPAMGVILELATQRPDKDSMPTGVSANVGIRFCLRVMGQTENDMVLGTSSYKNGLRATTFTANDRGIGYLVGHATDPQIIRTFYIDAPAAERIAERARAARIAAGTLSGYAAGETTDAERAPAHDLLADVLAVIPASEERVWNETVVDRLAELRPDAYGPWAALPAKAKSAQLTAALKPFGVAVDQVWGTDETTGKGANRRGIERDDVTAAITKRDVRRRSD</sequence>
<accession>A0AA41Q9H6</accession>
<feature type="compositionally biased region" description="Acidic residues" evidence="4">
    <location>
        <begin position="37"/>
        <end position="59"/>
    </location>
</feature>
<keyword evidence="2 3" id="KW-0067">ATP-binding</keyword>
<protein>
    <submittedName>
        <fullName evidence="7">Cell division protein FtsK</fullName>
    </submittedName>
</protein>
<proteinExistence type="predicted"/>
<dbReference type="PANTHER" id="PTHR22683:SF41">
    <property type="entry name" value="DNA TRANSLOCASE FTSK"/>
    <property type="match status" value="1"/>
</dbReference>
<evidence type="ECO:0000256" key="4">
    <source>
        <dbReference type="SAM" id="MobiDB-lite"/>
    </source>
</evidence>
<reference evidence="7" key="1">
    <citation type="submission" date="2022-01" db="EMBL/GenBank/DDBJ databases">
        <title>Genome-Based Taxonomic Classification of the Phylum Actinobacteria.</title>
        <authorList>
            <person name="Gao Y."/>
        </authorList>
    </citation>
    <scope>NUCLEOTIDE SEQUENCE</scope>
    <source>
        <strain evidence="7">KLBMP 8922</strain>
    </source>
</reference>
<name>A0AA41Q9H6_9ACTN</name>
<organism evidence="7 8">
    <name type="scientific">Yinghuangia soli</name>
    <dbReference type="NCBI Taxonomy" id="2908204"/>
    <lineage>
        <taxon>Bacteria</taxon>
        <taxon>Bacillati</taxon>
        <taxon>Actinomycetota</taxon>
        <taxon>Actinomycetes</taxon>
        <taxon>Kitasatosporales</taxon>
        <taxon>Streptomycetaceae</taxon>
        <taxon>Yinghuangia</taxon>
    </lineage>
</organism>
<dbReference type="GO" id="GO:0005524">
    <property type="term" value="F:ATP binding"/>
    <property type="evidence" value="ECO:0007669"/>
    <property type="project" value="UniProtKB-UniRule"/>
</dbReference>
<keyword evidence="1 3" id="KW-0547">Nucleotide-binding</keyword>
<evidence type="ECO:0000313" key="7">
    <source>
        <dbReference type="EMBL" id="MCF2533711.1"/>
    </source>
</evidence>
<feature type="binding site" evidence="3">
    <location>
        <begin position="385"/>
        <end position="392"/>
    </location>
    <ligand>
        <name>ATP</name>
        <dbReference type="ChEBI" id="CHEBI:30616"/>
    </ligand>
</feature>
<dbReference type="SUPFAM" id="SSF52540">
    <property type="entry name" value="P-loop containing nucleoside triphosphate hydrolases"/>
    <property type="match status" value="1"/>
</dbReference>
<feature type="transmembrane region" description="Helical" evidence="5">
    <location>
        <begin position="206"/>
        <end position="224"/>
    </location>
</feature>
<keyword evidence="8" id="KW-1185">Reference proteome</keyword>
<dbReference type="RefSeq" id="WP_235058478.1">
    <property type="nucleotide sequence ID" value="NZ_JAKFHA010000057.1"/>
</dbReference>
<evidence type="ECO:0000259" key="6">
    <source>
        <dbReference type="PROSITE" id="PS50901"/>
    </source>
</evidence>
<feature type="region of interest" description="Disordered" evidence="4">
    <location>
        <begin position="1"/>
        <end position="81"/>
    </location>
</feature>
<dbReference type="PANTHER" id="PTHR22683">
    <property type="entry name" value="SPORULATION PROTEIN RELATED"/>
    <property type="match status" value="1"/>
</dbReference>
<evidence type="ECO:0000256" key="3">
    <source>
        <dbReference type="PROSITE-ProRule" id="PRU00289"/>
    </source>
</evidence>
<dbReference type="Gene3D" id="3.40.50.300">
    <property type="entry name" value="P-loop containing nucleotide triphosphate hydrolases"/>
    <property type="match status" value="1"/>
</dbReference>
<keyword evidence="7" id="KW-0132">Cell division</keyword>
<feature type="domain" description="FtsK" evidence="6">
    <location>
        <begin position="358"/>
        <end position="562"/>
    </location>
</feature>
<dbReference type="EMBL" id="JAKFHA010000057">
    <property type="protein sequence ID" value="MCF2533711.1"/>
    <property type="molecule type" value="Genomic_DNA"/>
</dbReference>
<keyword evidence="5" id="KW-0812">Transmembrane</keyword>
<evidence type="ECO:0000256" key="5">
    <source>
        <dbReference type="SAM" id="Phobius"/>
    </source>
</evidence>
<dbReference type="InterPro" id="IPR050206">
    <property type="entry name" value="FtsK/SpoIIIE/SftA"/>
</dbReference>
<keyword evidence="7" id="KW-0131">Cell cycle</keyword>
<dbReference type="AlphaFoldDB" id="A0AA41Q9H6"/>
<evidence type="ECO:0000256" key="2">
    <source>
        <dbReference type="ARBA" id="ARBA00022840"/>
    </source>
</evidence>
<dbReference type="InterPro" id="IPR002543">
    <property type="entry name" value="FtsK_dom"/>
</dbReference>
<dbReference type="InterPro" id="IPR027417">
    <property type="entry name" value="P-loop_NTPase"/>
</dbReference>
<gene>
    <name evidence="7" type="ORF">LZ495_41725</name>
</gene>
<keyword evidence="5" id="KW-1133">Transmembrane helix</keyword>
<dbReference type="Proteomes" id="UP001165378">
    <property type="component" value="Unassembled WGS sequence"/>
</dbReference>
<dbReference type="PROSITE" id="PS50901">
    <property type="entry name" value="FTSK"/>
    <property type="match status" value="1"/>
</dbReference>
<evidence type="ECO:0000256" key="1">
    <source>
        <dbReference type="ARBA" id="ARBA00022741"/>
    </source>
</evidence>
<keyword evidence="5" id="KW-0472">Membrane</keyword>
<comment type="caution">
    <text evidence="7">The sequence shown here is derived from an EMBL/GenBank/DDBJ whole genome shotgun (WGS) entry which is preliminary data.</text>
</comment>
<feature type="transmembrane region" description="Helical" evidence="5">
    <location>
        <begin position="182"/>
        <end position="200"/>
    </location>
</feature>
<dbReference type="GO" id="GO:0003677">
    <property type="term" value="F:DNA binding"/>
    <property type="evidence" value="ECO:0007669"/>
    <property type="project" value="InterPro"/>
</dbReference>
<evidence type="ECO:0000313" key="8">
    <source>
        <dbReference type="Proteomes" id="UP001165378"/>
    </source>
</evidence>
<dbReference type="GO" id="GO:0051301">
    <property type="term" value="P:cell division"/>
    <property type="evidence" value="ECO:0007669"/>
    <property type="project" value="UniProtKB-KW"/>
</dbReference>